<comment type="caution">
    <text evidence="1">The sequence shown here is derived from an EMBL/GenBank/DDBJ whole genome shotgun (WGS) entry which is preliminary data.</text>
</comment>
<keyword evidence="2" id="KW-1185">Reference proteome</keyword>
<dbReference type="AlphaFoldDB" id="A0AAN7XMZ6"/>
<name>A0AAN7XMZ6_ELEMC</name>
<sequence length="75" mass="8070">MWESRPDLSVKAAVCLCSRPFGPNCIALRLYGGGTVQPPLVVEGGFLSGAIRKPARCHDSHIGGTKPQEMSFKSR</sequence>
<organism evidence="1 2">
    <name type="scientific">Eleginops maclovinus</name>
    <name type="common">Patagonian blennie</name>
    <name type="synonym">Eleginus maclovinus</name>
    <dbReference type="NCBI Taxonomy" id="56733"/>
    <lineage>
        <taxon>Eukaryota</taxon>
        <taxon>Metazoa</taxon>
        <taxon>Chordata</taxon>
        <taxon>Craniata</taxon>
        <taxon>Vertebrata</taxon>
        <taxon>Euteleostomi</taxon>
        <taxon>Actinopterygii</taxon>
        <taxon>Neopterygii</taxon>
        <taxon>Teleostei</taxon>
        <taxon>Neoteleostei</taxon>
        <taxon>Acanthomorphata</taxon>
        <taxon>Eupercaria</taxon>
        <taxon>Perciformes</taxon>
        <taxon>Notothenioidei</taxon>
        <taxon>Eleginopidae</taxon>
        <taxon>Eleginops</taxon>
    </lineage>
</organism>
<reference evidence="1 2" key="1">
    <citation type="journal article" date="2023" name="Genes (Basel)">
        <title>Chromosome-Level Genome Assembly and Circadian Gene Repertoire of the Patagonia Blennie Eleginops maclovinus-The Closest Ancestral Proxy of Antarctic Cryonotothenioids.</title>
        <authorList>
            <person name="Cheng C.C."/>
            <person name="Rivera-Colon A.G."/>
            <person name="Minhas B.F."/>
            <person name="Wilson L."/>
            <person name="Rayamajhi N."/>
            <person name="Vargas-Chacoff L."/>
            <person name="Catchen J.M."/>
        </authorList>
    </citation>
    <scope>NUCLEOTIDE SEQUENCE [LARGE SCALE GENOMIC DNA]</scope>
    <source>
        <strain evidence="1">JMC-PN-2008</strain>
    </source>
</reference>
<dbReference type="Proteomes" id="UP001346869">
    <property type="component" value="Unassembled WGS sequence"/>
</dbReference>
<evidence type="ECO:0000313" key="2">
    <source>
        <dbReference type="Proteomes" id="UP001346869"/>
    </source>
</evidence>
<accession>A0AAN7XMZ6</accession>
<reference evidence="1 2" key="2">
    <citation type="journal article" date="2023" name="Mol. Biol. Evol.">
        <title>Genomics of Secondarily Temperate Adaptation in the Only Non-Antarctic Icefish.</title>
        <authorList>
            <person name="Rivera-Colon A.G."/>
            <person name="Rayamajhi N."/>
            <person name="Minhas B.F."/>
            <person name="Madrigal G."/>
            <person name="Bilyk K.T."/>
            <person name="Yoon V."/>
            <person name="Hune M."/>
            <person name="Gregory S."/>
            <person name="Cheng C.H.C."/>
            <person name="Catchen J.M."/>
        </authorList>
    </citation>
    <scope>NUCLEOTIDE SEQUENCE [LARGE SCALE GENOMIC DNA]</scope>
    <source>
        <strain evidence="1">JMC-PN-2008</strain>
    </source>
</reference>
<gene>
    <name evidence="1" type="ORF">PBY51_011352</name>
</gene>
<dbReference type="EMBL" id="JAUZQC010000008">
    <property type="protein sequence ID" value="KAK5866806.1"/>
    <property type="molecule type" value="Genomic_DNA"/>
</dbReference>
<evidence type="ECO:0000313" key="1">
    <source>
        <dbReference type="EMBL" id="KAK5866806.1"/>
    </source>
</evidence>
<proteinExistence type="predicted"/>
<protein>
    <submittedName>
        <fullName evidence="1">Uncharacterized protein</fullName>
    </submittedName>
</protein>